<reference evidence="1 2" key="1">
    <citation type="journal article" date="2010" name="Cell">
        <title>The genome of Naegleria gruberi illuminates early eukaryotic versatility.</title>
        <authorList>
            <person name="Fritz-Laylin L.K."/>
            <person name="Prochnik S.E."/>
            <person name="Ginger M.L."/>
            <person name="Dacks J.B."/>
            <person name="Carpenter M.L."/>
            <person name="Field M.C."/>
            <person name="Kuo A."/>
            <person name="Paredez A."/>
            <person name="Chapman J."/>
            <person name="Pham J."/>
            <person name="Shu S."/>
            <person name="Neupane R."/>
            <person name="Cipriano M."/>
            <person name="Mancuso J."/>
            <person name="Tu H."/>
            <person name="Salamov A."/>
            <person name="Lindquist E."/>
            <person name="Shapiro H."/>
            <person name="Lucas S."/>
            <person name="Grigoriev I.V."/>
            <person name="Cande W.Z."/>
            <person name="Fulton C."/>
            <person name="Rokhsar D.S."/>
            <person name="Dawson S.C."/>
        </authorList>
    </citation>
    <scope>NUCLEOTIDE SEQUENCE [LARGE SCALE GENOMIC DNA]</scope>
    <source>
        <strain evidence="1 2">NEG-M</strain>
    </source>
</reference>
<protein>
    <submittedName>
        <fullName evidence="1">Predicted protein</fullName>
    </submittedName>
</protein>
<gene>
    <name evidence="1" type="ORF">NAEGRDRAFT_66853</name>
</gene>
<dbReference type="KEGG" id="ngr:NAEGRDRAFT_66853"/>
<proteinExistence type="predicted"/>
<dbReference type="EMBL" id="GG738864">
    <property type="protein sequence ID" value="EFC45240.1"/>
    <property type="molecule type" value="Genomic_DNA"/>
</dbReference>
<name>D2VDI3_NAEGR</name>
<dbReference type="RefSeq" id="XP_002677984.1">
    <property type="nucleotide sequence ID" value="XM_002677938.1"/>
</dbReference>
<keyword evidence="2" id="KW-1185">Reference proteome</keyword>
<dbReference type="Proteomes" id="UP000006671">
    <property type="component" value="Unassembled WGS sequence"/>
</dbReference>
<dbReference type="OrthoDB" id="10386133at2759"/>
<accession>D2VDI3</accession>
<evidence type="ECO:0000313" key="2">
    <source>
        <dbReference type="Proteomes" id="UP000006671"/>
    </source>
</evidence>
<dbReference type="GeneID" id="8850369"/>
<evidence type="ECO:0000313" key="1">
    <source>
        <dbReference type="EMBL" id="EFC45240.1"/>
    </source>
</evidence>
<sequence>MVIGKECVCPLCPQAVSPDQEQASRTTHEPKSLNEIIEIQQQQDQHHSRNLIFESEEMKQIDNDCSKECLYGGRRMQDSIDSVGKCECYCGKNEMTPENQPIYPCHEICHNKFIVEIERNQHGCQSGCVCSKNIAFGNDFIKLKLDIRSMEDNCKFLEKSIRKMSEHECDEQCGKDIGGQLVPYLVVLGERSLTCSNTKYCKCNNRSDTHNGMRVNSNQSQCQRECNHIVSHVEYSFSNDLKCHCK</sequence>
<organism evidence="2">
    <name type="scientific">Naegleria gruberi</name>
    <name type="common">Amoeba</name>
    <dbReference type="NCBI Taxonomy" id="5762"/>
    <lineage>
        <taxon>Eukaryota</taxon>
        <taxon>Discoba</taxon>
        <taxon>Heterolobosea</taxon>
        <taxon>Tetramitia</taxon>
        <taxon>Eutetramitia</taxon>
        <taxon>Vahlkampfiidae</taxon>
        <taxon>Naegleria</taxon>
    </lineage>
</organism>
<dbReference type="AlphaFoldDB" id="D2VDI3"/>
<dbReference type="VEuPathDB" id="AmoebaDB:NAEGRDRAFT_66853"/>
<dbReference type="InParanoid" id="D2VDI3"/>